<dbReference type="InterPro" id="IPR003661">
    <property type="entry name" value="HisK_dim/P_dom"/>
</dbReference>
<dbReference type="SMART" id="SM00448">
    <property type="entry name" value="REC"/>
    <property type="match status" value="1"/>
</dbReference>
<evidence type="ECO:0000256" key="2">
    <source>
        <dbReference type="PROSITE-ProRule" id="PRU00169"/>
    </source>
</evidence>
<dbReference type="InterPro" id="IPR001789">
    <property type="entry name" value="Sig_transdc_resp-reg_receiver"/>
</dbReference>
<dbReference type="Gene3D" id="3.30.565.10">
    <property type="entry name" value="Histidine kinase-like ATPase, C-terminal domain"/>
    <property type="match status" value="1"/>
</dbReference>
<dbReference type="SUPFAM" id="SSF55874">
    <property type="entry name" value="ATPase domain of HSP90 chaperone/DNA topoisomerase II/histidine kinase"/>
    <property type="match status" value="1"/>
</dbReference>
<dbReference type="PANTHER" id="PTHR43719:SF28">
    <property type="entry name" value="PEROXIDE STRESS-ACTIVATED HISTIDINE KINASE MAK1-RELATED"/>
    <property type="match status" value="1"/>
</dbReference>
<dbReference type="SMART" id="SM00388">
    <property type="entry name" value="HisKA"/>
    <property type="match status" value="1"/>
</dbReference>
<proteinExistence type="predicted"/>
<keyword evidence="1 2" id="KW-0597">Phosphoprotein</keyword>
<dbReference type="EMBL" id="LDAU01000082">
    <property type="protein sequence ID" value="KRX07664.1"/>
    <property type="molecule type" value="Genomic_DNA"/>
</dbReference>
<dbReference type="InterPro" id="IPR036890">
    <property type="entry name" value="HATPase_C_sf"/>
</dbReference>
<feature type="domain" description="Response regulatory" evidence="4">
    <location>
        <begin position="252"/>
        <end position="383"/>
    </location>
</feature>
<gene>
    <name evidence="5" type="ORF">PPERSA_11213</name>
</gene>
<evidence type="ECO:0000313" key="5">
    <source>
        <dbReference type="EMBL" id="KRX07664.1"/>
    </source>
</evidence>
<name>A0A0V0R045_PSEPJ</name>
<sequence length="383" mass="44539">MKELNETKNRLLANVSHDLRTPLNSIINNIKMAELEIKSNYFHMFQSEKSKSCLEQIQKYHTMINSNSQMLLLLVHDILDHTRSQHKQIQINPEKFSILDLISEMKELLSFPAENKQIKLEFSINLEDQNLYQDKLRLKQIIMNLMGNAIKFTTKGYVKLTVKSVKNHLTGQLLEFSIEDTGIGIKDEQQKHLFQNFSCDDNESGLNPHGIDTRENGSSYKEETDNIQENQITKSLPIMNTQNLTGQYQSLTILLVDDNPFNIQTIKNIIQQAMKGYFQIQFEVAYDGQQALDKISELQNKKMSIDLMIIDYEMPILNGAETMEIIIQMQQQQKIDSKMKVWLCSANGIENDIKPKILKKFSQQFSKKIQKLLFFQKQIKKQI</sequence>
<evidence type="ECO:0000313" key="6">
    <source>
        <dbReference type="Proteomes" id="UP000054937"/>
    </source>
</evidence>
<dbReference type="PROSITE" id="PS50110">
    <property type="entry name" value="RESPONSE_REGULATORY"/>
    <property type="match status" value="1"/>
</dbReference>
<comment type="caution">
    <text evidence="5">The sequence shown here is derived from an EMBL/GenBank/DDBJ whole genome shotgun (WGS) entry which is preliminary data.</text>
</comment>
<dbReference type="InterPro" id="IPR036097">
    <property type="entry name" value="HisK_dim/P_sf"/>
</dbReference>
<evidence type="ECO:0000256" key="1">
    <source>
        <dbReference type="ARBA" id="ARBA00022553"/>
    </source>
</evidence>
<dbReference type="Gene3D" id="1.10.287.130">
    <property type="match status" value="1"/>
</dbReference>
<dbReference type="Proteomes" id="UP000054937">
    <property type="component" value="Unassembled WGS sequence"/>
</dbReference>
<reference evidence="5 6" key="1">
    <citation type="journal article" date="2015" name="Sci. Rep.">
        <title>Genome of the facultative scuticociliatosis pathogen Pseudocohnilembus persalinus provides insight into its virulence through horizontal gene transfer.</title>
        <authorList>
            <person name="Xiong J."/>
            <person name="Wang G."/>
            <person name="Cheng J."/>
            <person name="Tian M."/>
            <person name="Pan X."/>
            <person name="Warren A."/>
            <person name="Jiang C."/>
            <person name="Yuan D."/>
            <person name="Miao W."/>
        </authorList>
    </citation>
    <scope>NUCLEOTIDE SEQUENCE [LARGE SCALE GENOMIC DNA]</scope>
    <source>
        <strain evidence="5">36N120E</strain>
    </source>
</reference>
<dbReference type="CDD" id="cd00082">
    <property type="entry name" value="HisKA"/>
    <property type="match status" value="1"/>
</dbReference>
<dbReference type="OMA" id="AIASECI"/>
<dbReference type="Pfam" id="PF02518">
    <property type="entry name" value="HATPase_c"/>
    <property type="match status" value="1"/>
</dbReference>
<dbReference type="SUPFAM" id="SSF52172">
    <property type="entry name" value="CheY-like"/>
    <property type="match status" value="1"/>
</dbReference>
<dbReference type="GO" id="GO:0000155">
    <property type="term" value="F:phosphorelay sensor kinase activity"/>
    <property type="evidence" value="ECO:0007669"/>
    <property type="project" value="InterPro"/>
</dbReference>
<evidence type="ECO:0000259" key="3">
    <source>
        <dbReference type="PROSITE" id="PS50109"/>
    </source>
</evidence>
<dbReference type="AlphaFoldDB" id="A0A0V0R045"/>
<dbReference type="Pfam" id="PF00512">
    <property type="entry name" value="HisKA"/>
    <property type="match status" value="1"/>
</dbReference>
<dbReference type="SMART" id="SM00387">
    <property type="entry name" value="HATPase_c"/>
    <property type="match status" value="1"/>
</dbReference>
<dbReference type="InterPro" id="IPR050956">
    <property type="entry name" value="2C_system_His_kinase"/>
</dbReference>
<dbReference type="Gene3D" id="3.40.50.2300">
    <property type="match status" value="1"/>
</dbReference>
<feature type="domain" description="Histidine kinase" evidence="3">
    <location>
        <begin position="14"/>
        <end position="206"/>
    </location>
</feature>
<dbReference type="InParanoid" id="A0A0V0R045"/>
<keyword evidence="5" id="KW-0418">Kinase</keyword>
<evidence type="ECO:0000259" key="4">
    <source>
        <dbReference type="PROSITE" id="PS50110"/>
    </source>
</evidence>
<dbReference type="InterPro" id="IPR003594">
    <property type="entry name" value="HATPase_dom"/>
</dbReference>
<dbReference type="InterPro" id="IPR005467">
    <property type="entry name" value="His_kinase_dom"/>
</dbReference>
<dbReference type="PANTHER" id="PTHR43719">
    <property type="entry name" value="TWO-COMPONENT HISTIDINE KINASE"/>
    <property type="match status" value="1"/>
</dbReference>
<protein>
    <submittedName>
        <fullName evidence="5">Signal transduction histidine kinase, homodimeric domain</fullName>
    </submittedName>
</protein>
<dbReference type="OrthoDB" id="312764at2759"/>
<dbReference type="SUPFAM" id="SSF47384">
    <property type="entry name" value="Homodimeric domain of signal transducing histidine kinase"/>
    <property type="match status" value="1"/>
</dbReference>
<keyword evidence="5" id="KW-0808">Transferase</keyword>
<keyword evidence="6" id="KW-1185">Reference proteome</keyword>
<organism evidence="5 6">
    <name type="scientific">Pseudocohnilembus persalinus</name>
    <name type="common">Ciliate</name>
    <dbReference type="NCBI Taxonomy" id="266149"/>
    <lineage>
        <taxon>Eukaryota</taxon>
        <taxon>Sar</taxon>
        <taxon>Alveolata</taxon>
        <taxon>Ciliophora</taxon>
        <taxon>Intramacronucleata</taxon>
        <taxon>Oligohymenophorea</taxon>
        <taxon>Scuticociliatia</taxon>
        <taxon>Philasterida</taxon>
        <taxon>Pseudocohnilembidae</taxon>
        <taxon>Pseudocohnilembus</taxon>
    </lineage>
</organism>
<dbReference type="PROSITE" id="PS50109">
    <property type="entry name" value="HIS_KIN"/>
    <property type="match status" value="1"/>
</dbReference>
<accession>A0A0V0R045</accession>
<dbReference type="Pfam" id="PF00072">
    <property type="entry name" value="Response_reg"/>
    <property type="match status" value="1"/>
</dbReference>
<feature type="modified residue" description="4-aspartylphosphate" evidence="2">
    <location>
        <position position="311"/>
    </location>
</feature>
<dbReference type="InterPro" id="IPR011006">
    <property type="entry name" value="CheY-like_superfamily"/>
</dbReference>